<gene>
    <name evidence="5" type="ORF">SAMN05192530_104190</name>
</gene>
<keyword evidence="6" id="KW-1185">Reference proteome</keyword>
<organism evidence="5 6">
    <name type="scientific">Aureimonas jatrophae</name>
    <dbReference type="NCBI Taxonomy" id="1166073"/>
    <lineage>
        <taxon>Bacteria</taxon>
        <taxon>Pseudomonadati</taxon>
        <taxon>Pseudomonadota</taxon>
        <taxon>Alphaproteobacteria</taxon>
        <taxon>Hyphomicrobiales</taxon>
        <taxon>Aurantimonadaceae</taxon>
        <taxon>Aureimonas</taxon>
    </lineage>
</organism>
<dbReference type="InterPro" id="IPR050469">
    <property type="entry name" value="Diguanylate_Cyclase"/>
</dbReference>
<keyword evidence="3" id="KW-0812">Transmembrane</keyword>
<evidence type="ECO:0000313" key="5">
    <source>
        <dbReference type="EMBL" id="SDO20626.1"/>
    </source>
</evidence>
<sequence length="404" mass="44293">MSAHATNPAGMPTMPGIGLFLRLPSGPREAFARDTEQQRVRQLRATVVLGLVFYNLYNLSNFILMQELGWVPTILRLLVTAAGGALVWCIPHLGLRLREALVAIAMTVASLVPVLLFWLTRSSLGPYSYSDFLLTVVFACVIMVLRFPAAIFYNLVCMPLAFAAIWTQPALQTELRLALTLQTGTAMTFLLVGNWLIQRMQRQSYVEVWMRTREATELEAARRSFAALSTTDALTGISNRRRFDEVLAEAHARARAAGVPYALLMIDVDHFKGFNDAYGHPAGDACLRSVADVLACEAADCDALVARYGGEEFAVVLRGATREDGERLARRLLMGVEARRLPHGQRPDAAAIVTVSIGVAAFEEAFALPTAVLHAADAALYEAKRHGRNRHRVFGGDEPEALVA</sequence>
<feature type="transmembrane region" description="Helical" evidence="3">
    <location>
        <begin position="100"/>
        <end position="120"/>
    </location>
</feature>
<dbReference type="EC" id="2.7.7.65" evidence="1"/>
<comment type="catalytic activity">
    <reaction evidence="2">
        <text>2 GTP = 3',3'-c-di-GMP + 2 diphosphate</text>
        <dbReference type="Rhea" id="RHEA:24898"/>
        <dbReference type="ChEBI" id="CHEBI:33019"/>
        <dbReference type="ChEBI" id="CHEBI:37565"/>
        <dbReference type="ChEBI" id="CHEBI:58805"/>
        <dbReference type="EC" id="2.7.7.65"/>
    </reaction>
</comment>
<dbReference type="SMART" id="SM00267">
    <property type="entry name" value="GGDEF"/>
    <property type="match status" value="1"/>
</dbReference>
<keyword evidence="3" id="KW-1133">Transmembrane helix</keyword>
<keyword evidence="3" id="KW-0472">Membrane</keyword>
<dbReference type="InterPro" id="IPR029787">
    <property type="entry name" value="Nucleotide_cyclase"/>
</dbReference>
<dbReference type="PANTHER" id="PTHR45138">
    <property type="entry name" value="REGULATORY COMPONENTS OF SENSORY TRANSDUCTION SYSTEM"/>
    <property type="match status" value="1"/>
</dbReference>
<dbReference type="NCBIfam" id="TIGR00254">
    <property type="entry name" value="GGDEF"/>
    <property type="match status" value="1"/>
</dbReference>
<dbReference type="PROSITE" id="PS50887">
    <property type="entry name" value="GGDEF"/>
    <property type="match status" value="1"/>
</dbReference>
<dbReference type="GO" id="GO:0043709">
    <property type="term" value="P:cell adhesion involved in single-species biofilm formation"/>
    <property type="evidence" value="ECO:0007669"/>
    <property type="project" value="TreeGrafter"/>
</dbReference>
<feature type="transmembrane region" description="Helical" evidence="3">
    <location>
        <begin position="177"/>
        <end position="197"/>
    </location>
</feature>
<feature type="transmembrane region" description="Helical" evidence="3">
    <location>
        <begin position="126"/>
        <end position="145"/>
    </location>
</feature>
<proteinExistence type="predicted"/>
<dbReference type="GO" id="GO:0052621">
    <property type="term" value="F:diguanylate cyclase activity"/>
    <property type="evidence" value="ECO:0007669"/>
    <property type="project" value="UniProtKB-EC"/>
</dbReference>
<reference evidence="5 6" key="1">
    <citation type="submission" date="2016-10" db="EMBL/GenBank/DDBJ databases">
        <authorList>
            <person name="de Groot N.N."/>
        </authorList>
    </citation>
    <scope>NUCLEOTIDE SEQUENCE [LARGE SCALE GENOMIC DNA]</scope>
    <source>
        <strain evidence="6">L7-484,KACC 16230,DSM 25025</strain>
    </source>
</reference>
<evidence type="ECO:0000256" key="1">
    <source>
        <dbReference type="ARBA" id="ARBA00012528"/>
    </source>
</evidence>
<dbReference type="EMBL" id="FNIT01000004">
    <property type="protein sequence ID" value="SDO20626.1"/>
    <property type="molecule type" value="Genomic_DNA"/>
</dbReference>
<protein>
    <recommendedName>
        <fullName evidence="1">diguanylate cyclase</fullName>
        <ecNumber evidence="1">2.7.7.65</ecNumber>
    </recommendedName>
</protein>
<feature type="domain" description="GGDEF" evidence="4">
    <location>
        <begin position="259"/>
        <end position="396"/>
    </location>
</feature>
<feature type="transmembrane region" description="Helical" evidence="3">
    <location>
        <begin position="43"/>
        <end position="64"/>
    </location>
</feature>
<name>A0A1H0HN45_9HYPH</name>
<dbReference type="Gene3D" id="3.30.70.270">
    <property type="match status" value="1"/>
</dbReference>
<dbReference type="STRING" id="1166073.SAMN05192530_104190"/>
<dbReference type="PANTHER" id="PTHR45138:SF9">
    <property type="entry name" value="DIGUANYLATE CYCLASE DGCM-RELATED"/>
    <property type="match status" value="1"/>
</dbReference>
<dbReference type="GO" id="GO:0005886">
    <property type="term" value="C:plasma membrane"/>
    <property type="evidence" value="ECO:0007669"/>
    <property type="project" value="TreeGrafter"/>
</dbReference>
<dbReference type="OrthoDB" id="9812260at2"/>
<dbReference type="InterPro" id="IPR000160">
    <property type="entry name" value="GGDEF_dom"/>
</dbReference>
<dbReference type="CDD" id="cd01949">
    <property type="entry name" value="GGDEF"/>
    <property type="match status" value="1"/>
</dbReference>
<feature type="transmembrane region" description="Helical" evidence="3">
    <location>
        <begin position="70"/>
        <end position="88"/>
    </location>
</feature>
<evidence type="ECO:0000256" key="3">
    <source>
        <dbReference type="SAM" id="Phobius"/>
    </source>
</evidence>
<dbReference type="Proteomes" id="UP000198793">
    <property type="component" value="Unassembled WGS sequence"/>
</dbReference>
<dbReference type="SUPFAM" id="SSF55073">
    <property type="entry name" value="Nucleotide cyclase"/>
    <property type="match status" value="1"/>
</dbReference>
<dbReference type="Pfam" id="PF00990">
    <property type="entry name" value="GGDEF"/>
    <property type="match status" value="1"/>
</dbReference>
<evidence type="ECO:0000256" key="2">
    <source>
        <dbReference type="ARBA" id="ARBA00034247"/>
    </source>
</evidence>
<accession>A0A1H0HN45</accession>
<dbReference type="GO" id="GO:1902201">
    <property type="term" value="P:negative regulation of bacterial-type flagellum-dependent cell motility"/>
    <property type="evidence" value="ECO:0007669"/>
    <property type="project" value="TreeGrafter"/>
</dbReference>
<evidence type="ECO:0000313" key="6">
    <source>
        <dbReference type="Proteomes" id="UP000198793"/>
    </source>
</evidence>
<dbReference type="FunFam" id="3.30.70.270:FF:000001">
    <property type="entry name" value="Diguanylate cyclase domain protein"/>
    <property type="match status" value="1"/>
</dbReference>
<dbReference type="RefSeq" id="WP_090673008.1">
    <property type="nucleotide sequence ID" value="NZ_FNIT01000004.1"/>
</dbReference>
<dbReference type="InterPro" id="IPR043128">
    <property type="entry name" value="Rev_trsase/Diguanyl_cyclase"/>
</dbReference>
<evidence type="ECO:0000259" key="4">
    <source>
        <dbReference type="PROSITE" id="PS50887"/>
    </source>
</evidence>
<dbReference type="AlphaFoldDB" id="A0A1H0HN45"/>